<comment type="catalytic activity">
    <reaction evidence="7">
        <text>guanosine(18) in tRNA + S-adenosyl-L-methionine = 2'-O-methylguanosine(18) in tRNA + S-adenosyl-L-homocysteine + H(+)</text>
        <dbReference type="Rhea" id="RHEA:20077"/>
        <dbReference type="Rhea" id="RHEA-COMP:10190"/>
        <dbReference type="Rhea" id="RHEA-COMP:10192"/>
        <dbReference type="ChEBI" id="CHEBI:15378"/>
        <dbReference type="ChEBI" id="CHEBI:57856"/>
        <dbReference type="ChEBI" id="CHEBI:59789"/>
        <dbReference type="ChEBI" id="CHEBI:74269"/>
        <dbReference type="ChEBI" id="CHEBI:74445"/>
        <dbReference type="EC" id="2.1.1.34"/>
    </reaction>
</comment>
<evidence type="ECO:0000256" key="5">
    <source>
        <dbReference type="ARBA" id="ARBA00022694"/>
    </source>
</evidence>
<organism evidence="9 10">
    <name type="scientific">Pseudopedobacter saltans</name>
    <dbReference type="NCBI Taxonomy" id="151895"/>
    <lineage>
        <taxon>Bacteria</taxon>
        <taxon>Pseudomonadati</taxon>
        <taxon>Bacteroidota</taxon>
        <taxon>Sphingobacteriia</taxon>
        <taxon>Sphingobacteriales</taxon>
        <taxon>Sphingobacteriaceae</taxon>
        <taxon>Pseudopedobacter</taxon>
    </lineage>
</organism>
<evidence type="ECO:0000313" key="9">
    <source>
        <dbReference type="EMBL" id="PZP46665.1"/>
    </source>
</evidence>
<evidence type="ECO:0000256" key="3">
    <source>
        <dbReference type="ARBA" id="ARBA00022679"/>
    </source>
</evidence>
<evidence type="ECO:0000259" key="8">
    <source>
        <dbReference type="Pfam" id="PF00588"/>
    </source>
</evidence>
<dbReference type="AlphaFoldDB" id="A0A2W5ERM5"/>
<feature type="domain" description="tRNA/rRNA methyltransferase SpoU type" evidence="8">
    <location>
        <begin position="20"/>
        <end position="164"/>
    </location>
</feature>
<dbReference type="InterPro" id="IPR029026">
    <property type="entry name" value="tRNA_m1G_MTases_N"/>
</dbReference>
<dbReference type="InterPro" id="IPR029028">
    <property type="entry name" value="Alpha/beta_knot_MTases"/>
</dbReference>
<reference evidence="9 10" key="1">
    <citation type="submission" date="2017-11" db="EMBL/GenBank/DDBJ databases">
        <title>Infants hospitalized years apart are colonized by the same room-sourced microbial strains.</title>
        <authorList>
            <person name="Brooks B."/>
            <person name="Olm M.R."/>
            <person name="Firek B.A."/>
            <person name="Baker R."/>
            <person name="Thomas B.C."/>
            <person name="Morowitz M.J."/>
            <person name="Banfield J.F."/>
        </authorList>
    </citation>
    <scope>NUCLEOTIDE SEQUENCE [LARGE SCALE GENOMIC DNA]</scope>
    <source>
        <strain evidence="9">S2_009_000_R2_76</strain>
    </source>
</reference>
<evidence type="ECO:0000256" key="2">
    <source>
        <dbReference type="ARBA" id="ARBA00022603"/>
    </source>
</evidence>
<dbReference type="GO" id="GO:0000049">
    <property type="term" value="F:tRNA binding"/>
    <property type="evidence" value="ECO:0007669"/>
    <property type="project" value="UniProtKB-UniRule"/>
</dbReference>
<comment type="function">
    <text evidence="7">Catalyzes the 2'-O methylation of guanosine at position 18 in tRNA.</text>
</comment>
<dbReference type="Pfam" id="PF00588">
    <property type="entry name" value="SpoU_methylase"/>
    <property type="match status" value="1"/>
</dbReference>
<evidence type="ECO:0000256" key="1">
    <source>
        <dbReference type="ARBA" id="ARBA00022555"/>
    </source>
</evidence>
<accession>A0A2W5ERM5</accession>
<name>A0A2W5ERM5_9SPHI</name>
<evidence type="ECO:0000256" key="6">
    <source>
        <dbReference type="ARBA" id="ARBA00022884"/>
    </source>
</evidence>
<dbReference type="HAMAP" id="MF_02060">
    <property type="entry name" value="tRNA_methyltr_TrmH"/>
    <property type="match status" value="1"/>
</dbReference>
<dbReference type="Proteomes" id="UP000249645">
    <property type="component" value="Unassembled WGS sequence"/>
</dbReference>
<dbReference type="GO" id="GO:0002938">
    <property type="term" value="P:tRNA guanine ribose methylation"/>
    <property type="evidence" value="ECO:0007669"/>
    <property type="project" value="UniProtKB-UniRule"/>
</dbReference>
<keyword evidence="5 7" id="KW-0819">tRNA processing</keyword>
<feature type="binding site" evidence="7">
    <location>
        <position position="153"/>
    </location>
    <ligand>
        <name>S-adenosyl-L-methionine</name>
        <dbReference type="ChEBI" id="CHEBI:59789"/>
    </ligand>
</feature>
<keyword evidence="6 7" id="KW-0694">RNA-binding</keyword>
<feature type="binding site" evidence="7">
    <location>
        <position position="100"/>
    </location>
    <ligand>
        <name>S-adenosyl-L-methionine</name>
        <dbReference type="ChEBI" id="CHEBI:59789"/>
    </ligand>
</feature>
<keyword evidence="1 7" id="KW-0820">tRNA-binding</keyword>
<gene>
    <name evidence="7" type="primary">trmH</name>
    <name evidence="9" type="ORF">DI598_11810</name>
</gene>
<dbReference type="PANTHER" id="PTHR43453:SF1">
    <property type="entry name" value="TRNA_RRNA METHYLTRANSFERASE SPOU TYPE DOMAIN-CONTAINING PROTEIN"/>
    <property type="match status" value="1"/>
</dbReference>
<dbReference type="EC" id="2.1.1.34" evidence="7"/>
<dbReference type="CDD" id="cd18092">
    <property type="entry name" value="SpoU-like_TrmH"/>
    <property type="match status" value="1"/>
</dbReference>
<dbReference type="InterPro" id="IPR001537">
    <property type="entry name" value="SpoU_MeTrfase"/>
</dbReference>
<comment type="caution">
    <text evidence="9">The sequence shown here is derived from an EMBL/GenBank/DDBJ whole genome shotgun (WGS) entry which is preliminary data.</text>
</comment>
<keyword evidence="3 7" id="KW-0808">Transferase</keyword>
<dbReference type="PANTHER" id="PTHR43453">
    <property type="entry name" value="RRNA METHYLASE-LIKE"/>
    <property type="match status" value="1"/>
</dbReference>
<dbReference type="InterPro" id="IPR033671">
    <property type="entry name" value="TrmH"/>
</dbReference>
<evidence type="ECO:0000256" key="4">
    <source>
        <dbReference type="ARBA" id="ARBA00022691"/>
    </source>
</evidence>
<keyword evidence="4 7" id="KW-0949">S-adenosyl-L-methionine</keyword>
<protein>
    <recommendedName>
        <fullName evidence="7">tRNA (guanosine(18)-2'-O)-methyltransferase</fullName>
        <ecNumber evidence="7">2.1.1.34</ecNumber>
    </recommendedName>
    <alternativeName>
        <fullName evidence="7">tRNA [Gm18] methyltransferase</fullName>
    </alternativeName>
</protein>
<proteinExistence type="inferred from homology"/>
<sequence>MTPERKRRMESAIAHRQTDLAVVMENIGDVHNIAAVMRTCDAVGVQDIYVVNTDQYISNVQQKAFGSSRSANRWVTVHQFDNLNDCIQELRGKYQKLYCTHLSSDTKQLYDLDFTKESIALVFGNEQKGVSAEMLQHCDGNFVIPQVGMIKSLNISVACAVTLYEAFRQKNKAGHYEAQKMSEAAADMLWEKWSQKVR</sequence>
<keyword evidence="2 7" id="KW-0489">Methyltransferase</keyword>
<feature type="binding site" evidence="7">
    <location>
        <position position="144"/>
    </location>
    <ligand>
        <name>S-adenosyl-L-methionine</name>
        <dbReference type="ChEBI" id="CHEBI:59789"/>
    </ligand>
</feature>
<dbReference type="GO" id="GO:0141100">
    <property type="term" value="F:tRNA (guanine(18)-2'-O)-methyltransferase activity"/>
    <property type="evidence" value="ECO:0007669"/>
    <property type="project" value="UniProtKB-UniRule"/>
</dbReference>
<evidence type="ECO:0000313" key="10">
    <source>
        <dbReference type="Proteomes" id="UP000249645"/>
    </source>
</evidence>
<dbReference type="EMBL" id="QFOI01000216">
    <property type="protein sequence ID" value="PZP46665.1"/>
    <property type="molecule type" value="Genomic_DNA"/>
</dbReference>
<evidence type="ECO:0000256" key="7">
    <source>
        <dbReference type="HAMAP-Rule" id="MF_02060"/>
    </source>
</evidence>
<dbReference type="SUPFAM" id="SSF75217">
    <property type="entry name" value="alpha/beta knot"/>
    <property type="match status" value="1"/>
</dbReference>
<comment type="caution">
    <text evidence="7">Lacks conserved residue(s) required for the propagation of feature annotation.</text>
</comment>
<comment type="similarity">
    <text evidence="7">Belongs to the class IV-like SAM-binding methyltransferase superfamily. RNA methyltransferase TrmH family.</text>
</comment>
<dbReference type="Gene3D" id="3.40.1280.10">
    <property type="match status" value="1"/>
</dbReference>